<protein>
    <recommendedName>
        <fullName evidence="3">Lipoprotein</fullName>
    </recommendedName>
</protein>
<dbReference type="Proteomes" id="UP000679575">
    <property type="component" value="Chromosome"/>
</dbReference>
<organism evidence="1 2">
    <name type="scientific">Shewanella yunxiaonensis</name>
    <dbReference type="NCBI Taxonomy" id="2829809"/>
    <lineage>
        <taxon>Bacteria</taxon>
        <taxon>Pseudomonadati</taxon>
        <taxon>Pseudomonadota</taxon>
        <taxon>Gammaproteobacteria</taxon>
        <taxon>Alteromonadales</taxon>
        <taxon>Shewanellaceae</taxon>
        <taxon>Shewanella</taxon>
    </lineage>
</organism>
<accession>A0ABX7YX74</accession>
<proteinExistence type="predicted"/>
<dbReference type="PROSITE" id="PS51257">
    <property type="entry name" value="PROKAR_LIPOPROTEIN"/>
    <property type="match status" value="1"/>
</dbReference>
<gene>
    <name evidence="1" type="ORF">KDN34_05670</name>
</gene>
<reference evidence="1 2" key="1">
    <citation type="submission" date="2021-04" db="EMBL/GenBank/DDBJ databases">
        <title>Novel species identification of genus Shewanella.</title>
        <authorList>
            <person name="Liu G."/>
        </authorList>
    </citation>
    <scope>NUCLEOTIDE SEQUENCE [LARGE SCALE GENOMIC DNA]</scope>
    <source>
        <strain evidence="1 2">FJAT-54481</strain>
    </source>
</reference>
<keyword evidence="2" id="KW-1185">Reference proteome</keyword>
<dbReference type="RefSeq" id="WP_212595936.1">
    <property type="nucleotide sequence ID" value="NZ_CP073587.1"/>
</dbReference>
<sequence length="208" mass="23287">MIGKYMILILPILGLLAGCSLNQSTMQKDHEGDIFPNKIPLGSLRVMQVLNVEKSDVLKDPVRYASFIHNATGFISPYWDADAESQSLSKELSYAITQDSNFEDGYLVVGRVYCCGGVQETVSRQYAFSPVSLPVTKDEFVEVNFGYGKPGDVNLVTRVVNGCSWVPHDPNLWVRIPYCSWMKSEGWIEVSSMITSSNHAWIKVRPKN</sequence>
<evidence type="ECO:0000313" key="2">
    <source>
        <dbReference type="Proteomes" id="UP000679575"/>
    </source>
</evidence>
<name>A0ABX7YX74_9GAMM</name>
<evidence type="ECO:0000313" key="1">
    <source>
        <dbReference type="EMBL" id="QUN06931.1"/>
    </source>
</evidence>
<evidence type="ECO:0008006" key="3">
    <source>
        <dbReference type="Google" id="ProtNLM"/>
    </source>
</evidence>
<dbReference type="EMBL" id="CP073587">
    <property type="protein sequence ID" value="QUN06931.1"/>
    <property type="molecule type" value="Genomic_DNA"/>
</dbReference>